<reference evidence="6" key="1">
    <citation type="submission" date="2021-01" db="EMBL/GenBank/DDBJ databases">
        <authorList>
            <person name="Corre E."/>
            <person name="Pelletier E."/>
            <person name="Niang G."/>
            <person name="Scheremetjew M."/>
            <person name="Finn R."/>
            <person name="Kale V."/>
            <person name="Holt S."/>
            <person name="Cochrane G."/>
            <person name="Meng A."/>
            <person name="Brown T."/>
            <person name="Cohen L."/>
        </authorList>
    </citation>
    <scope>NUCLEOTIDE SEQUENCE</scope>
    <source>
        <strain evidence="6">GSBS06</strain>
    </source>
</reference>
<proteinExistence type="predicted"/>
<evidence type="ECO:0000256" key="3">
    <source>
        <dbReference type="SAM" id="MobiDB-lite"/>
    </source>
</evidence>
<evidence type="ECO:0000259" key="4">
    <source>
        <dbReference type="PROSITE" id="PS50014"/>
    </source>
</evidence>
<feature type="compositionally biased region" description="Polar residues" evidence="3">
    <location>
        <begin position="455"/>
        <end position="470"/>
    </location>
</feature>
<dbReference type="Gene3D" id="1.20.920.10">
    <property type="entry name" value="Bromodomain-like"/>
    <property type="match status" value="1"/>
</dbReference>
<protein>
    <recommendedName>
        <fullName evidence="4">Bromo domain-containing protein</fullName>
    </recommendedName>
</protein>
<dbReference type="PROSITE" id="PS50014">
    <property type="entry name" value="BROMODOMAIN_2"/>
    <property type="match status" value="1"/>
</dbReference>
<dbReference type="PANTHER" id="PTHR45926">
    <property type="entry name" value="OSJNBA0053K19.4 PROTEIN"/>
    <property type="match status" value="1"/>
</dbReference>
<evidence type="ECO:0000313" key="7">
    <source>
        <dbReference type="EMBL" id="CAE0432578.1"/>
    </source>
</evidence>
<accession>A0A6S8AEN5</accession>
<dbReference type="EMBL" id="HBIN01004151">
    <property type="protein sequence ID" value="CAE0432576.1"/>
    <property type="molecule type" value="Transcribed_RNA"/>
</dbReference>
<feature type="compositionally biased region" description="Basic and acidic residues" evidence="3">
    <location>
        <begin position="387"/>
        <end position="400"/>
    </location>
</feature>
<organism evidence="6">
    <name type="scientific">Aplanochytrium stocchinoi</name>
    <dbReference type="NCBI Taxonomy" id="215587"/>
    <lineage>
        <taxon>Eukaryota</taxon>
        <taxon>Sar</taxon>
        <taxon>Stramenopiles</taxon>
        <taxon>Bigyra</taxon>
        <taxon>Labyrinthulomycetes</taxon>
        <taxon>Thraustochytrida</taxon>
        <taxon>Thraustochytriidae</taxon>
        <taxon>Aplanochytrium</taxon>
    </lineage>
</organism>
<dbReference type="PRINTS" id="PR00503">
    <property type="entry name" value="BROMODOMAIN"/>
</dbReference>
<evidence type="ECO:0000256" key="2">
    <source>
        <dbReference type="PROSITE-ProRule" id="PRU00035"/>
    </source>
</evidence>
<name>A0A6S8AEN5_9STRA</name>
<dbReference type="EMBL" id="HBIN01004153">
    <property type="protein sequence ID" value="CAE0432578.1"/>
    <property type="molecule type" value="Transcribed_RNA"/>
</dbReference>
<dbReference type="Pfam" id="PF00439">
    <property type="entry name" value="Bromodomain"/>
    <property type="match status" value="1"/>
</dbReference>
<evidence type="ECO:0000313" key="8">
    <source>
        <dbReference type="EMBL" id="CAE0432579.1"/>
    </source>
</evidence>
<dbReference type="SUPFAM" id="SSF47370">
    <property type="entry name" value="Bromodomain"/>
    <property type="match status" value="1"/>
</dbReference>
<dbReference type="SMART" id="SM00297">
    <property type="entry name" value="BROMO"/>
    <property type="match status" value="1"/>
</dbReference>
<dbReference type="EMBL" id="HBIN01004154">
    <property type="protein sequence ID" value="CAE0432579.1"/>
    <property type="molecule type" value="Transcribed_RNA"/>
</dbReference>
<feature type="region of interest" description="Disordered" evidence="3">
    <location>
        <begin position="387"/>
        <end position="479"/>
    </location>
</feature>
<evidence type="ECO:0000256" key="1">
    <source>
        <dbReference type="ARBA" id="ARBA00023117"/>
    </source>
</evidence>
<sequence>MAPAQIVNKPMDTRQPALTISKKAMEDAAGEEAAHIAPQTRTPSQVGPILKGLLSHDENGVVTWKGHWGMKESDFNDENAASLEPFLYQRQSLLDLESDSINNEDKRDKKNGKASKSTAAEKKSEALARDGRFSGHFYVKRSPGMFSPRQSRTVRSQEKNLIIRFVKSPKLEHYHVLGSGKNRFGKFTLEGTFESKTGQMDLVRVYAPRVNRFMNSSRVKRELQDLDMGFNHQDTIVSKVITGAGADSTLSIRKGKRVRKASARVKGIFNENIHFKKAVVNGEEKKIEQISTVLKKIMDEDHDKWFCIPVDAKALGLKDYHEIVEKPMDLGTIEKRLRINYYNTADGLKADIELTFQNALHYNQRGQPVYKKAESLLKAFMTEHSKLQTHLRDRTNELTRKSSNSSTDNANACKKIGKRSRVSKAALEPSDDEEKKHENKKQKTAVNKPIKKTRVPTSPTPRKTSVTTPTDKQRKEVKKLREKVKILSQHLKRMGSAISITKLDSEPERESGGQDLTPQPQPSDAILGGRERVNSFADLNDSSQPEGVFSLSQLSNSKVETKFMVDIDPLAPDGGFELDMEGENFNELEDFGFL</sequence>
<dbReference type="EMBL" id="HBIN01004152">
    <property type="protein sequence ID" value="CAE0432577.1"/>
    <property type="molecule type" value="Transcribed_RNA"/>
</dbReference>
<dbReference type="InterPro" id="IPR036427">
    <property type="entry name" value="Bromodomain-like_sf"/>
</dbReference>
<feature type="region of interest" description="Disordered" evidence="3">
    <location>
        <begin position="497"/>
        <end position="527"/>
    </location>
</feature>
<gene>
    <name evidence="5" type="ORF">ASTO00021_LOCUS2899</name>
    <name evidence="6" type="ORF">ASTO00021_LOCUS2900</name>
    <name evidence="7" type="ORF">ASTO00021_LOCUS2901</name>
    <name evidence="8" type="ORF">ASTO00021_LOCUS2902</name>
</gene>
<feature type="domain" description="Bromo" evidence="4">
    <location>
        <begin position="298"/>
        <end position="370"/>
    </location>
</feature>
<dbReference type="AlphaFoldDB" id="A0A6S8AEN5"/>
<feature type="compositionally biased region" description="Basic residues" evidence="3">
    <location>
        <begin position="438"/>
        <end position="454"/>
    </location>
</feature>
<dbReference type="InterPro" id="IPR001487">
    <property type="entry name" value="Bromodomain"/>
</dbReference>
<evidence type="ECO:0000313" key="6">
    <source>
        <dbReference type="EMBL" id="CAE0432577.1"/>
    </source>
</evidence>
<feature type="region of interest" description="Disordered" evidence="3">
    <location>
        <begin position="98"/>
        <end position="126"/>
    </location>
</feature>
<feature type="compositionally biased region" description="Basic and acidic residues" evidence="3">
    <location>
        <begin position="503"/>
        <end position="512"/>
    </location>
</feature>
<evidence type="ECO:0000313" key="5">
    <source>
        <dbReference type="EMBL" id="CAE0432576.1"/>
    </source>
</evidence>
<feature type="compositionally biased region" description="Polar residues" evidence="3">
    <location>
        <begin position="401"/>
        <end position="410"/>
    </location>
</feature>
<keyword evidence="1 2" id="KW-0103">Bromodomain</keyword>